<dbReference type="EMBL" id="CP048877">
    <property type="protein sequence ID" value="QIJ72621.1"/>
    <property type="molecule type" value="Genomic_DNA"/>
</dbReference>
<dbReference type="PANTHER" id="PTHR32089">
    <property type="entry name" value="METHYL-ACCEPTING CHEMOTAXIS PROTEIN MCPB"/>
    <property type="match status" value="1"/>
</dbReference>
<sequence length="510" mass="56232">MLQRFLKKQLTSLPLEIRLLGALILACLLSLAGLYWSKNLYLAIILAFIFSVIIVFGLVKKGLSSPLRETLSILEEINRGHLREMEPPLVAREVYLLSLMINNLVYSMGQLVFTLKTQGDSLEKASGHLHLVNGEIKAGVQEADQEMMELVTASRQAAESLSAVARASEEMATATADIAKSVAEAAQVTTKAQEKAVVTNELIKRLSTSSKKIGEIIQVINSIAEQTNLLALNATIEAARAGEAGKGFAVVAGEVKELARQTAKATEEIEHTIRTIQKDIGQAVASVEEITQIVHQVNDLSNTIASATEEQTATVSEIKESITQGAEGVREIEKRSENMARRIRAFAALTAKLDLAREVIEDLAQEIRLVANQYRISPETVQRAEANALGHLKLTGILMQHFQWREKVLQAILKEEIPQVETNPTRCALGRWLSQAEIKGQEEREIIDRLVPVHSQLHQSVVKIQEDLKGGGGLEAALKRLHQEIKPCFDQVLHHLRELIEFSRKGVTSS</sequence>
<dbReference type="PANTHER" id="PTHR32089:SF112">
    <property type="entry name" value="LYSOZYME-LIKE PROTEIN-RELATED"/>
    <property type="match status" value="1"/>
</dbReference>
<dbReference type="AlphaFoldDB" id="A0A6G7PYM3"/>
<keyword evidence="1" id="KW-0807">Transducer</keyword>
<proteinExistence type="inferred from homology"/>
<evidence type="ECO:0000256" key="2">
    <source>
        <dbReference type="ARBA" id="ARBA00029447"/>
    </source>
</evidence>
<keyword evidence="4" id="KW-1185">Reference proteome</keyword>
<comment type="similarity">
    <text evidence="2">Belongs to the methyl-accepting chemotaxis (MCP) protein family.</text>
</comment>
<dbReference type="InterPro" id="IPR004089">
    <property type="entry name" value="MCPsignal_dom"/>
</dbReference>
<evidence type="ECO:0000256" key="1">
    <source>
        <dbReference type="ARBA" id="ARBA00023224"/>
    </source>
</evidence>
<evidence type="ECO:0000313" key="3">
    <source>
        <dbReference type="EMBL" id="QIJ72621.1"/>
    </source>
</evidence>
<dbReference type="Gene3D" id="1.10.287.950">
    <property type="entry name" value="Methyl-accepting chemotaxis protein"/>
    <property type="match status" value="1"/>
</dbReference>
<dbReference type="GO" id="GO:0016020">
    <property type="term" value="C:membrane"/>
    <property type="evidence" value="ECO:0007669"/>
    <property type="project" value="InterPro"/>
</dbReference>
<dbReference type="Gene3D" id="1.20.120.30">
    <property type="entry name" value="Aspartate receptor, ligand-binding domain"/>
    <property type="match status" value="1"/>
</dbReference>
<dbReference type="RefSeq" id="WP_166032837.1">
    <property type="nucleotide sequence ID" value="NZ_CP048877.1"/>
</dbReference>
<dbReference type="SUPFAM" id="SSF58104">
    <property type="entry name" value="Methyl-accepting chemotaxis protein (MCP) signaling domain"/>
    <property type="match status" value="1"/>
</dbReference>
<dbReference type="SMART" id="SM00283">
    <property type="entry name" value="MA"/>
    <property type="match status" value="1"/>
</dbReference>
<dbReference type="InterPro" id="IPR004090">
    <property type="entry name" value="Chemotax_Me-accpt_rcpt"/>
</dbReference>
<reference evidence="3 4" key="1">
    <citation type="submission" date="2020-02" db="EMBL/GenBank/DDBJ databases">
        <title>Genome analysis of Thermosulfuriphilus ammonigenes ST65T, an anaerobic thermophilic chemolithoautotrophic bacterium isolated from a deep-sea hydrothermal vent.</title>
        <authorList>
            <person name="Slobodkina G."/>
            <person name="Allioux M."/>
            <person name="Merkel A."/>
            <person name="Alain K."/>
            <person name="Jebbar M."/>
            <person name="Slobodkin A."/>
        </authorList>
    </citation>
    <scope>NUCLEOTIDE SEQUENCE [LARGE SCALE GENOMIC DNA]</scope>
    <source>
        <strain evidence="3 4">ST65</strain>
    </source>
</reference>
<dbReference type="KEGG" id="tav:G4V39_10200"/>
<name>A0A6G7PYM3_9BACT</name>
<gene>
    <name evidence="3" type="ORF">G4V39_10200</name>
</gene>
<evidence type="ECO:0000313" key="4">
    <source>
        <dbReference type="Proteomes" id="UP000502179"/>
    </source>
</evidence>
<dbReference type="InterPro" id="IPR025991">
    <property type="entry name" value="Chemoreceptor_zinc-bind_dom"/>
</dbReference>
<accession>A0A6G7PYM3</accession>
<dbReference type="GO" id="GO:0007165">
    <property type="term" value="P:signal transduction"/>
    <property type="evidence" value="ECO:0007669"/>
    <property type="project" value="UniProtKB-KW"/>
</dbReference>
<dbReference type="Proteomes" id="UP000502179">
    <property type="component" value="Chromosome"/>
</dbReference>
<protein>
    <submittedName>
        <fullName evidence="3">Uncharacterized protein</fullName>
    </submittedName>
</protein>
<dbReference type="GO" id="GO:0004888">
    <property type="term" value="F:transmembrane signaling receptor activity"/>
    <property type="evidence" value="ECO:0007669"/>
    <property type="project" value="InterPro"/>
</dbReference>
<dbReference type="PRINTS" id="PR00260">
    <property type="entry name" value="CHEMTRNSDUCR"/>
</dbReference>
<dbReference type="Pfam" id="PF00015">
    <property type="entry name" value="MCPsignal"/>
    <property type="match status" value="1"/>
</dbReference>
<organism evidence="3 4">
    <name type="scientific">Thermosulfuriphilus ammonigenes</name>
    <dbReference type="NCBI Taxonomy" id="1936021"/>
    <lineage>
        <taxon>Bacteria</taxon>
        <taxon>Pseudomonadati</taxon>
        <taxon>Thermodesulfobacteriota</taxon>
        <taxon>Thermodesulfobacteria</taxon>
        <taxon>Thermodesulfobacteriales</taxon>
        <taxon>Thermodesulfobacteriaceae</taxon>
        <taxon>Thermosulfuriphilus</taxon>
    </lineage>
</organism>
<dbReference type="CDD" id="cd11386">
    <property type="entry name" value="MCP_signal"/>
    <property type="match status" value="1"/>
</dbReference>
<dbReference type="Pfam" id="PF13682">
    <property type="entry name" value="CZB"/>
    <property type="match status" value="1"/>
</dbReference>
<dbReference type="GO" id="GO:0006935">
    <property type="term" value="P:chemotaxis"/>
    <property type="evidence" value="ECO:0007669"/>
    <property type="project" value="InterPro"/>
</dbReference>
<dbReference type="PROSITE" id="PS50111">
    <property type="entry name" value="CHEMOTAXIS_TRANSDUC_2"/>
    <property type="match status" value="1"/>
</dbReference>